<dbReference type="PIRSF" id="PIRSF000724">
    <property type="entry name" value="Pgk"/>
    <property type="match status" value="1"/>
</dbReference>
<dbReference type="PRINTS" id="PR00477">
    <property type="entry name" value="PHGLYCKINASE"/>
</dbReference>
<evidence type="ECO:0000313" key="14">
    <source>
        <dbReference type="Proteomes" id="UP001596406"/>
    </source>
</evidence>
<feature type="binding site" evidence="9 10">
    <location>
        <begin position="59"/>
        <end position="62"/>
    </location>
    <ligand>
        <name>substrate</name>
    </ligand>
</feature>
<feature type="binding site" evidence="9">
    <location>
        <position position="156"/>
    </location>
    <ligand>
        <name>substrate</name>
    </ligand>
</feature>
<keyword evidence="7 9" id="KW-0418">Kinase</keyword>
<dbReference type="Proteomes" id="UP001596406">
    <property type="component" value="Unassembled WGS sequence"/>
</dbReference>
<comment type="catalytic activity">
    <reaction evidence="1 9 12">
        <text>(2R)-3-phosphoglycerate + ATP = (2R)-3-phospho-glyceroyl phosphate + ADP</text>
        <dbReference type="Rhea" id="RHEA:14801"/>
        <dbReference type="ChEBI" id="CHEBI:30616"/>
        <dbReference type="ChEBI" id="CHEBI:57604"/>
        <dbReference type="ChEBI" id="CHEBI:58272"/>
        <dbReference type="ChEBI" id="CHEBI:456216"/>
        <dbReference type="EC" id="2.7.2.3"/>
    </reaction>
</comment>
<protein>
    <recommendedName>
        <fullName evidence="4 9">Phosphoglycerate kinase</fullName>
        <ecNumber evidence="3 9">2.7.2.3</ecNumber>
    </recommendedName>
</protein>
<comment type="caution">
    <text evidence="9">Lacks conserved residue(s) required for the propagation of feature annotation.</text>
</comment>
<evidence type="ECO:0000256" key="10">
    <source>
        <dbReference type="PIRSR" id="PIRSR000724-1"/>
    </source>
</evidence>
<evidence type="ECO:0000313" key="13">
    <source>
        <dbReference type="EMBL" id="MFC6835367.1"/>
    </source>
</evidence>
<keyword evidence="6 9" id="KW-0547">Nucleotide-binding</keyword>
<dbReference type="GO" id="GO:0005737">
    <property type="term" value="C:cytoplasm"/>
    <property type="evidence" value="ECO:0007669"/>
    <property type="project" value="UniProtKB-SubCell"/>
</dbReference>
<keyword evidence="8 9" id="KW-0067">ATP-binding</keyword>
<evidence type="ECO:0000256" key="4">
    <source>
        <dbReference type="ARBA" id="ARBA00016471"/>
    </source>
</evidence>
<comment type="subunit">
    <text evidence="9">Monomer.</text>
</comment>
<dbReference type="GO" id="GO:0005524">
    <property type="term" value="F:ATP binding"/>
    <property type="evidence" value="ECO:0007669"/>
    <property type="project" value="UniProtKB-KW"/>
</dbReference>
<evidence type="ECO:0000256" key="7">
    <source>
        <dbReference type="ARBA" id="ARBA00022777"/>
    </source>
</evidence>
<dbReference type="InterPro" id="IPR001576">
    <property type="entry name" value="Phosphoglycerate_kinase"/>
</dbReference>
<dbReference type="AlphaFoldDB" id="A0ABD5U9D9"/>
<sequence>MIRTLDDLDAEGAAVGVRVDINSPVAPDGTLDDDSRLRAHVETLDELAARGARVAVLAHQGRPGGDDFTSLADHAERLSALLDAPVEYVDATFSAAARERVRSLADGSVLVLENTRFYSEEVMQFPPAEAASTHLVAGLAPVLDAYVNDAFAAAHRSQPSIVGFPEHLPGYAGRVMERELDALGDIASTPTPRVYCLGGAKVDDSIGVASTVLESGLADVVLTAGVVGNAFLHATGVDLGPESTRVLTDRAGDRLAQAEELLDTYGDRLHVPLDVAVERDGERVEVSVEDLPVPEPAMDVGSATVAAYGDVLANAGTGILNGPAGVFEEERFAVGTRGLFEGATAADYTIVGGGDTASAIRRLGLSGFDHVSTGGGAALAMLTGESLPAVEALR</sequence>
<evidence type="ECO:0000256" key="8">
    <source>
        <dbReference type="ARBA" id="ARBA00022840"/>
    </source>
</evidence>
<accession>A0ABD5U9D9</accession>
<evidence type="ECO:0000256" key="5">
    <source>
        <dbReference type="ARBA" id="ARBA00022679"/>
    </source>
</evidence>
<feature type="binding site" evidence="9">
    <location>
        <position position="36"/>
    </location>
    <ligand>
        <name>substrate</name>
    </ligand>
</feature>
<feature type="binding site" evidence="10">
    <location>
        <position position="116"/>
    </location>
    <ligand>
        <name>(2R)-3-phosphoglycerate</name>
        <dbReference type="ChEBI" id="CHEBI:58272"/>
    </ligand>
</feature>
<dbReference type="RefSeq" id="WP_304447070.1">
    <property type="nucleotide sequence ID" value="NZ_JARRAH010000001.1"/>
</dbReference>
<comment type="subcellular location">
    <subcellularLocation>
        <location evidence="9">Cytoplasm</location>
    </subcellularLocation>
</comment>
<feature type="binding site" evidence="9 11">
    <location>
        <begin position="353"/>
        <end position="356"/>
    </location>
    <ligand>
        <name>ATP</name>
        <dbReference type="ChEBI" id="CHEBI:30616"/>
    </ligand>
</feature>
<dbReference type="FunFam" id="3.40.50.1260:FF:000006">
    <property type="entry name" value="Phosphoglycerate kinase"/>
    <property type="match status" value="1"/>
</dbReference>
<reference evidence="13 14" key="1">
    <citation type="journal article" date="2019" name="Int. J. Syst. Evol. Microbiol.">
        <title>The Global Catalogue of Microorganisms (GCM) 10K type strain sequencing project: providing services to taxonomists for standard genome sequencing and annotation.</title>
        <authorList>
            <consortium name="The Broad Institute Genomics Platform"/>
            <consortium name="The Broad Institute Genome Sequencing Center for Infectious Disease"/>
            <person name="Wu L."/>
            <person name="Ma J."/>
        </authorList>
    </citation>
    <scope>NUCLEOTIDE SEQUENCE [LARGE SCALE GENOMIC DNA]</scope>
    <source>
        <strain evidence="13 14">PSRA2</strain>
    </source>
</reference>
<dbReference type="GO" id="GO:0006096">
    <property type="term" value="P:glycolytic process"/>
    <property type="evidence" value="ECO:0007669"/>
    <property type="project" value="UniProtKB-UniRule"/>
</dbReference>
<comment type="caution">
    <text evidence="13">The sequence shown here is derived from an EMBL/GenBank/DDBJ whole genome shotgun (WGS) entry which is preliminary data.</text>
</comment>
<evidence type="ECO:0000256" key="11">
    <source>
        <dbReference type="PIRSR" id="PIRSR000724-2"/>
    </source>
</evidence>
<proteinExistence type="inferred from homology"/>
<dbReference type="HAMAP" id="MF_00145">
    <property type="entry name" value="Phosphoglyc_kinase"/>
    <property type="match status" value="1"/>
</dbReference>
<evidence type="ECO:0000256" key="2">
    <source>
        <dbReference type="ARBA" id="ARBA00008982"/>
    </source>
</evidence>
<evidence type="ECO:0000256" key="1">
    <source>
        <dbReference type="ARBA" id="ARBA00000642"/>
    </source>
</evidence>
<name>A0ABD5U9D9_9EURY</name>
<keyword evidence="14" id="KW-1185">Reference proteome</keyword>
<keyword evidence="9" id="KW-0963">Cytoplasm</keyword>
<evidence type="ECO:0000256" key="3">
    <source>
        <dbReference type="ARBA" id="ARBA00013061"/>
    </source>
</evidence>
<dbReference type="EMBL" id="JBHSXM010000001">
    <property type="protein sequence ID" value="MFC6835367.1"/>
    <property type="molecule type" value="Genomic_DNA"/>
</dbReference>
<dbReference type="GO" id="GO:0004618">
    <property type="term" value="F:phosphoglycerate kinase activity"/>
    <property type="evidence" value="ECO:0007669"/>
    <property type="project" value="UniProtKB-UniRule"/>
</dbReference>
<dbReference type="PANTHER" id="PTHR11406:SF23">
    <property type="entry name" value="PHOSPHOGLYCERATE KINASE 1, CHLOROPLASTIC-RELATED"/>
    <property type="match status" value="1"/>
</dbReference>
<dbReference type="PANTHER" id="PTHR11406">
    <property type="entry name" value="PHOSPHOGLYCERATE KINASE"/>
    <property type="match status" value="1"/>
</dbReference>
<dbReference type="Gene3D" id="3.40.50.1260">
    <property type="entry name" value="Phosphoglycerate kinase, N-terminal domain"/>
    <property type="match status" value="2"/>
</dbReference>
<feature type="binding site" evidence="10">
    <location>
        <position position="36"/>
    </location>
    <ligand>
        <name>(2R)-3-phosphoglycerate</name>
        <dbReference type="ChEBI" id="CHEBI:58272"/>
    </ligand>
</feature>
<dbReference type="EC" id="2.7.2.3" evidence="3 9"/>
<organism evidence="13 14">
    <name type="scientific">Halomarina ordinaria</name>
    <dbReference type="NCBI Taxonomy" id="3033939"/>
    <lineage>
        <taxon>Archaea</taxon>
        <taxon>Methanobacteriati</taxon>
        <taxon>Methanobacteriota</taxon>
        <taxon>Stenosarchaea group</taxon>
        <taxon>Halobacteria</taxon>
        <taxon>Halobacteriales</taxon>
        <taxon>Natronomonadaceae</taxon>
        <taxon>Halomarina</taxon>
    </lineage>
</organism>
<dbReference type="SUPFAM" id="SSF53748">
    <property type="entry name" value="Phosphoglycerate kinase"/>
    <property type="match status" value="1"/>
</dbReference>
<dbReference type="InterPro" id="IPR036043">
    <property type="entry name" value="Phosphoglycerate_kinase_sf"/>
</dbReference>
<feature type="binding site" evidence="9">
    <location>
        <position position="116"/>
    </location>
    <ligand>
        <name>substrate</name>
    </ligand>
</feature>
<feature type="binding site" evidence="10">
    <location>
        <position position="156"/>
    </location>
    <ligand>
        <name>(2R)-3-phosphoglycerate</name>
        <dbReference type="ChEBI" id="CHEBI:58272"/>
    </ligand>
</feature>
<keyword evidence="5 9" id="KW-0808">Transferase</keyword>
<evidence type="ECO:0000256" key="9">
    <source>
        <dbReference type="HAMAP-Rule" id="MF_00145"/>
    </source>
</evidence>
<gene>
    <name evidence="9" type="primary">pgk</name>
    <name evidence="13" type="ORF">ACFQHK_02460</name>
</gene>
<evidence type="ECO:0000256" key="12">
    <source>
        <dbReference type="RuleBase" id="RU000532"/>
    </source>
</evidence>
<feature type="binding site" evidence="9 10">
    <location>
        <begin position="20"/>
        <end position="22"/>
    </location>
    <ligand>
        <name>substrate</name>
    </ligand>
</feature>
<evidence type="ECO:0000256" key="6">
    <source>
        <dbReference type="ARBA" id="ARBA00022741"/>
    </source>
</evidence>
<comment type="similarity">
    <text evidence="2 9 12">Belongs to the phosphoglycerate kinase family.</text>
</comment>
<keyword evidence="9" id="KW-0324">Glycolysis</keyword>
<feature type="binding site" evidence="9 11">
    <location>
        <position position="328"/>
    </location>
    <ligand>
        <name>ATP</name>
        <dbReference type="ChEBI" id="CHEBI:30616"/>
    </ligand>
</feature>
<comment type="pathway">
    <text evidence="9">Carbohydrate degradation; glycolysis; pyruvate from D-glyceraldehyde 3-phosphate: step 2/5.</text>
</comment>
<dbReference type="Pfam" id="PF00162">
    <property type="entry name" value="PGK"/>
    <property type="match status" value="1"/>
</dbReference>
<dbReference type="InterPro" id="IPR015824">
    <property type="entry name" value="Phosphoglycerate_kinase_N"/>
</dbReference>